<dbReference type="InterPro" id="IPR026341">
    <property type="entry name" value="T9SS_type_B"/>
</dbReference>
<dbReference type="OrthoDB" id="9765926at2"/>
<gene>
    <name evidence="1" type="ORF">ULVI_00955</name>
</gene>
<evidence type="ECO:0000313" key="2">
    <source>
        <dbReference type="Proteomes" id="UP000077013"/>
    </source>
</evidence>
<sequence>MQVNLPPVLTAPTPLELCDSEEITGPNDEIERFDLTSKRTEITGGNLSVTLQYYADLNDFMADLPIATPTAYENVENPQTIYIRAEDITTGCVVQDQSITLDLVVNPLPSPATPTPLEVCDLDNDGFAFFTLTDKTNEIIAGEPGVVITYHETQTDAQTGSFALTSPYENITANTQTVYARATFPLLGGGTGCFAVVPLELIVHPTPILPLEIDAIVLCDDDADGEALFDLTVNEAQIYGSQDPANFTLTYHTSLADAQNGNAPIGNPESYTNMGNPQTIWVRLTDVAAATGCSRVGSFEISVSQGPNLTAPTPYVLCDDLGAPNDGQTTFNLILKNDEITGGGQPNLVVQYFETPEDAQNNTNAITPADTYINEMGNPHVLYIRVEDAITGCVETDLTLTLVVNPNPEPQTPVDPLVICDDQDPNTDNVFDLTQKEAEILNGENWELSYYQSYADAVSGDPLLAIVDPQNYTLEQTSQTIYVRATNQSSGCFEIVEIQIIISPLPDDSAQIDDLTKCEVNSNGTDVFDLTQQEQQILGDEQFDLGYEVTYYTTADAAMAGTPNIGNPTAYTNLTNPQEIFVGIEDPQTGCYIGGAQSFMIEVLEGAQAFAPTQPYVLCDSVGENDGITEFDLGSQSEVILGGQDPANYTVTYYETPETAEEGTNALPNLYLNIINPQIVYVRVTNNDTDCFATTELILQVEQLPQLTLLDEYRLCLDANGNPIPEEFGGASPPVIDTGLPAAGYSFVWEVDGVVLEGENGPSITATTSGSYTVTITEADSGCTTTVTTTVIESSPPITYDAILVNGAFADSHTIEVTAEGIGANEYEYALDDGAFQDSNIFENVQAETHMITIQDKNGCGSVTFEVGVIDYPLYFTPNEDNINDTWNIIGIGEQDPSAKIYIFDRYGKLLKQISPTGNGWDGTFNGNPMPSSDYWFQIEYTEQEVQKEFRGHFTLKR</sequence>
<dbReference type="Pfam" id="PF13585">
    <property type="entry name" value="CHU_C"/>
    <property type="match status" value="1"/>
</dbReference>
<protein>
    <submittedName>
        <fullName evidence="1">Uncharacterized protein</fullName>
    </submittedName>
</protein>
<accession>A0A167KB20</accession>
<reference evidence="1 2" key="1">
    <citation type="submission" date="2016-02" db="EMBL/GenBank/DDBJ databases">
        <title>Ulvibacter sp. LPB0005, isolated from Thais luteostoma.</title>
        <authorList>
            <person name="Shin S.-K."/>
            <person name="Yi H."/>
        </authorList>
    </citation>
    <scope>NUCLEOTIDE SEQUENCE [LARGE SCALE GENOMIC DNA]</scope>
    <source>
        <strain evidence="1 2">LPB0005</strain>
    </source>
</reference>
<dbReference type="AlphaFoldDB" id="A0A167KB20"/>
<dbReference type="EMBL" id="LRXL01000009">
    <property type="protein sequence ID" value="OAB81633.1"/>
    <property type="molecule type" value="Genomic_DNA"/>
</dbReference>
<evidence type="ECO:0000313" key="1">
    <source>
        <dbReference type="EMBL" id="OAB81633.1"/>
    </source>
</evidence>
<comment type="caution">
    <text evidence="1">The sequence shown here is derived from an EMBL/GenBank/DDBJ whole genome shotgun (WGS) entry which is preliminary data.</text>
</comment>
<dbReference type="STRING" id="1763537.ULVI_00955"/>
<name>A0A167KB20_9FLAO</name>
<keyword evidence="2" id="KW-1185">Reference proteome</keyword>
<proteinExistence type="predicted"/>
<dbReference type="RefSeq" id="WP_068588547.1">
    <property type="nucleotide sequence ID" value="NZ_LRXL01000009.1"/>
</dbReference>
<dbReference type="NCBIfam" id="TIGR04131">
    <property type="entry name" value="Bac_Flav_CTERM"/>
    <property type="match status" value="1"/>
</dbReference>
<dbReference type="Proteomes" id="UP000077013">
    <property type="component" value="Unassembled WGS sequence"/>
</dbReference>
<organism evidence="1 2">
    <name type="scientific">Cochleicola gelatinilyticus</name>
    <dbReference type="NCBI Taxonomy" id="1763537"/>
    <lineage>
        <taxon>Bacteria</taxon>
        <taxon>Pseudomonadati</taxon>
        <taxon>Bacteroidota</taxon>
        <taxon>Flavobacteriia</taxon>
        <taxon>Flavobacteriales</taxon>
        <taxon>Flavobacteriaceae</taxon>
        <taxon>Cochleicola</taxon>
    </lineage>
</organism>